<comment type="pathway">
    <text evidence="1">tRNA modification; 5-methoxycarbonylmethyl-2-thiouridine-tRNA biosynthesis.</text>
</comment>
<dbReference type="eggNOG" id="KOG1920">
    <property type="taxonomic scope" value="Eukaryota"/>
</dbReference>
<feature type="domain" description="ELP1 first N-terminal beta-propeller" evidence="7">
    <location>
        <begin position="1"/>
        <end position="364"/>
    </location>
</feature>
<dbReference type="GO" id="GO:0002098">
    <property type="term" value="P:tRNA wobble uridine modification"/>
    <property type="evidence" value="ECO:0007669"/>
    <property type="project" value="InterPro"/>
</dbReference>
<accession>C3Z0U1</accession>
<dbReference type="Pfam" id="PF23925">
    <property type="entry name" value="A-sol_ELP1"/>
    <property type="match status" value="1"/>
</dbReference>
<evidence type="ECO:0000256" key="1">
    <source>
        <dbReference type="ARBA" id="ARBA00005043"/>
    </source>
</evidence>
<dbReference type="InterPro" id="IPR056169">
    <property type="entry name" value="HB_ELP1"/>
</dbReference>
<dbReference type="SUPFAM" id="SSF69322">
    <property type="entry name" value="Tricorn protease domain 2"/>
    <property type="match status" value="1"/>
</dbReference>
<feature type="domain" description="ELP1 TPR" evidence="9">
    <location>
        <begin position="938"/>
        <end position="1100"/>
    </location>
</feature>
<evidence type="ECO:0000256" key="2">
    <source>
        <dbReference type="ARBA" id="ARBA00006086"/>
    </source>
</evidence>
<dbReference type="Pfam" id="PF23878">
    <property type="entry name" value="TPR_ELP1"/>
    <property type="match status" value="1"/>
</dbReference>
<name>C3Z0U1_BRAFL</name>
<evidence type="ECO:0000256" key="3">
    <source>
        <dbReference type="ARBA" id="ARBA00022490"/>
    </source>
</evidence>
<organism>
    <name type="scientific">Branchiostoma floridae</name>
    <name type="common">Florida lancelet</name>
    <name type="synonym">Amphioxus</name>
    <dbReference type="NCBI Taxonomy" id="7739"/>
    <lineage>
        <taxon>Eukaryota</taxon>
        <taxon>Metazoa</taxon>
        <taxon>Chordata</taxon>
        <taxon>Cephalochordata</taxon>
        <taxon>Leptocardii</taxon>
        <taxon>Amphioxiformes</taxon>
        <taxon>Branchiostomatidae</taxon>
        <taxon>Branchiostoma</taxon>
    </lineage>
</organism>
<feature type="domain" description="ELP1 three-helical bundle" evidence="11">
    <location>
        <begin position="1109"/>
        <end position="1289"/>
    </location>
</feature>
<keyword evidence="6" id="KW-0539">Nucleus</keyword>
<dbReference type="InterPro" id="IPR015943">
    <property type="entry name" value="WD40/YVTN_repeat-like_dom_sf"/>
</dbReference>
<protein>
    <recommendedName>
        <fullName evidence="5 6">Elongator complex protein 1</fullName>
    </recommendedName>
</protein>
<dbReference type="Pfam" id="PF23936">
    <property type="entry name" value="HB_ELP1"/>
    <property type="match status" value="1"/>
</dbReference>
<dbReference type="STRING" id="7739.C3Z0U1"/>
<sequence>MKNLELLQCVHQECVPASLGVPCCIAVDSDTGTVYAGTDTGLVALDGDSHSVLSSVSLREAGYLCEADNSHLVGIQYLYDQDSVCVATSSGDVILWNIPTQELECVGTVDSGLTCMAWSPNQDLVLLTTGEEKMVMMTSDFNPISETSINQEEFGEAEFITAGWGKKETQFHGSEGKQAAFQQKESVSPALPWDDRRPRVSWCRDAFVVSSVSPVDGARRLRVWNRDCVLQATSENVSMLEQALSWKPSGSLIASTQRKPHRHEVVFFEKNGLRHGGFVLPFGKDEIKVTHLLLWNSDSTVLAVWMEELAPVQEKGAGDEDKSFTPSTYVQLWTVSNYHWYLKQSLHFGKSQADRPTAVVWDAEHPYRLHLVCHGGRYVMYEWTWVINRSDGRTSEDNSYVAVIDGDKVLMTPFRQVVIPPPMSAYSLQLPTPVSQVLFSPSPGVNDLAAVLTDGTVVFYTLDLKQPVSRDTSVCVNAAGGTGFKPAVRMHVQHRRLGLSCCMLQEKWRCAQTLHHFVWLAEDQLLTVSWDPSSSTSVLYHLGTQEEQATLIHQVAVEGRVYQLCRSSEGSSVAIELTDGTVLRYYMVAACPVLEPWRSQDGVPVKFSVLCSQMGLCSMGGHETVLGLSDKFRLFINGDEICSNCTSFAVHNDHLLLTTHAHTCACLPLHTASKGGYGNSQCVSDLTIDEKTRRVERGSRLVTVVPWDTKVILQMPRGNLETVHPRTLVLGLVQKMIDSQQFLEAFLVMRKHRVNLNLLCDLNPKVFLSCVPEMVTQLKDINFINLFLTELREEDVTKTMYSDYCCSPDGENSWDLQVKSKMDQVCDVVKDALEGLDSEKYLLGILTCHIRKAQPELEVCLQKIQEIWDTPPQSPDGVSAEEALNYVLLLVDVNELFNVALGTYNLRLVLMVAEKSQKDPKEYLPFLKQLQNMEENVQRYTIDLHLKRYHKAIQHLSKCGPDRFADLLALVKEHKLYRSALQLYTTESKEYRDITVEYGEHLQKKGHVEEAGLMFSRCEEWEKALQAYEQCCSWRQALCVSCRLHYSTQQTSQLALRMAGFLRNNGRHCEAAVLLEQYVQDEEGAIITLLEGSQWEEALRVIYQHSRTDIIDTNFKPALLEASQRQLAFLQENKALFIRHTDRLAVVRKEKSMACQKIQKWNTVPRSRTRGPESDLDVFFATPTYILISGKSLDNIYCFTFYCCFFRRSSKSRRKAERKKLSLREGSPYEDSALLSALKDIIEAVDKSKDDVHQLLKMLVLFGLDSEAGMIQSSLEGTLSLIDSCTSEIWQTGILYSSLLQTLGPHSTVNSILASMNAGPQPVDDTVVAVPPPARLKDSKWKLSILEGT</sequence>
<dbReference type="UniPathway" id="UPA00988"/>
<comment type="function">
    <text evidence="6">Component of the elongator complex which is required for multiple tRNA modifications, including mcm5U (5-methoxycarbonylmethyl uridine), mcm5s2U (5-methoxycarbonylmethyl-2-thiouridine), and ncm5U (5-carbamoylmethyl uridine). The elongator complex catalyzes formation of carboxymethyluridine in the wobble base at position 34 in tRNAs.</text>
</comment>
<dbReference type="Gene3D" id="2.130.10.10">
    <property type="entry name" value="YVTN repeat-like/Quinoprotein amine dehydrogenase"/>
    <property type="match status" value="1"/>
</dbReference>
<proteinExistence type="inferred from homology"/>
<dbReference type="EMBL" id="GG666570">
    <property type="protein sequence ID" value="EEN53845.1"/>
    <property type="molecule type" value="Genomic_DNA"/>
</dbReference>
<dbReference type="InterPro" id="IPR056164">
    <property type="entry name" value="Beta-prop_ELP1_1st"/>
</dbReference>
<dbReference type="InterPro" id="IPR056167">
    <property type="entry name" value="A-sol_ELP1"/>
</dbReference>
<evidence type="ECO:0000259" key="10">
    <source>
        <dbReference type="Pfam" id="PF23925"/>
    </source>
</evidence>
<evidence type="ECO:0000259" key="7">
    <source>
        <dbReference type="Pfam" id="PF04762"/>
    </source>
</evidence>
<keyword evidence="4" id="KW-0819">tRNA processing</keyword>
<dbReference type="PIRSF" id="PIRSF017233">
    <property type="entry name" value="IKAP"/>
    <property type="match status" value="1"/>
</dbReference>
<comment type="similarity">
    <text evidence="2 6">Belongs to the ELP1/IKA1 family.</text>
</comment>
<evidence type="ECO:0000313" key="12">
    <source>
        <dbReference type="EMBL" id="EEN53845.1"/>
    </source>
</evidence>
<dbReference type="InterPro" id="IPR056166">
    <property type="entry name" value="TPR_ELP1"/>
</dbReference>
<feature type="domain" description="ELP1 N-terminal second beta-propeller" evidence="8">
    <location>
        <begin position="403"/>
        <end position="702"/>
    </location>
</feature>
<dbReference type="PANTHER" id="PTHR12747">
    <property type="entry name" value="ELONGATOR COMPLEX PROTEIN 1"/>
    <property type="match status" value="1"/>
</dbReference>
<dbReference type="InterPro" id="IPR006849">
    <property type="entry name" value="Elp1"/>
</dbReference>
<dbReference type="InParanoid" id="C3Z0U1"/>
<dbReference type="Pfam" id="PF04762">
    <property type="entry name" value="Beta-prop_ELP1_1st"/>
    <property type="match status" value="1"/>
</dbReference>
<dbReference type="InterPro" id="IPR056165">
    <property type="entry name" value="Beta-prop_ELP1_2nd"/>
</dbReference>
<dbReference type="PANTHER" id="PTHR12747:SF0">
    <property type="entry name" value="ELONGATOR COMPLEX PROTEIN 1"/>
    <property type="match status" value="1"/>
</dbReference>
<evidence type="ECO:0000259" key="8">
    <source>
        <dbReference type="Pfam" id="PF23797"/>
    </source>
</evidence>
<dbReference type="Pfam" id="PF23797">
    <property type="entry name" value="Beta-prop_ELP1_2nd"/>
    <property type="match status" value="1"/>
</dbReference>
<evidence type="ECO:0000259" key="9">
    <source>
        <dbReference type="Pfam" id="PF23878"/>
    </source>
</evidence>
<gene>
    <name evidence="12" type="ORF">BRAFLDRAFT_286073</name>
</gene>
<keyword evidence="3 6" id="KW-0963">Cytoplasm</keyword>
<evidence type="ECO:0000256" key="6">
    <source>
        <dbReference type="PIRNR" id="PIRNR017233"/>
    </source>
</evidence>
<evidence type="ECO:0000256" key="4">
    <source>
        <dbReference type="ARBA" id="ARBA00022694"/>
    </source>
</evidence>
<feature type="domain" description="ELP1 alpha-solenoid" evidence="10">
    <location>
        <begin position="726"/>
        <end position="930"/>
    </location>
</feature>
<evidence type="ECO:0000256" key="5">
    <source>
        <dbReference type="ARBA" id="ARBA00029535"/>
    </source>
</evidence>
<dbReference type="GO" id="GO:0033588">
    <property type="term" value="C:elongator holoenzyme complex"/>
    <property type="evidence" value="ECO:0007669"/>
    <property type="project" value="InterPro"/>
</dbReference>
<evidence type="ECO:0000259" key="11">
    <source>
        <dbReference type="Pfam" id="PF23936"/>
    </source>
</evidence>
<comment type="subcellular location">
    <subcellularLocation>
        <location evidence="6">Cytoplasm</location>
    </subcellularLocation>
    <subcellularLocation>
        <location evidence="6">Nucleus</location>
    </subcellularLocation>
</comment>
<dbReference type="GO" id="GO:0005737">
    <property type="term" value="C:cytoplasm"/>
    <property type="evidence" value="ECO:0007669"/>
    <property type="project" value="UniProtKB-SubCell"/>
</dbReference>
<reference evidence="12" key="1">
    <citation type="journal article" date="2008" name="Nature">
        <title>The amphioxus genome and the evolution of the chordate karyotype.</title>
        <authorList>
            <consortium name="US DOE Joint Genome Institute (JGI-PGF)"/>
            <person name="Putnam N.H."/>
            <person name="Butts T."/>
            <person name="Ferrier D.E.K."/>
            <person name="Furlong R.F."/>
            <person name="Hellsten U."/>
            <person name="Kawashima T."/>
            <person name="Robinson-Rechavi M."/>
            <person name="Shoguchi E."/>
            <person name="Terry A."/>
            <person name="Yu J.-K."/>
            <person name="Benito-Gutierrez E.L."/>
            <person name="Dubchak I."/>
            <person name="Garcia-Fernandez J."/>
            <person name="Gibson-Brown J.J."/>
            <person name="Grigoriev I.V."/>
            <person name="Horton A.C."/>
            <person name="de Jong P.J."/>
            <person name="Jurka J."/>
            <person name="Kapitonov V.V."/>
            <person name="Kohara Y."/>
            <person name="Kuroki Y."/>
            <person name="Lindquist E."/>
            <person name="Lucas S."/>
            <person name="Osoegawa K."/>
            <person name="Pennacchio L.A."/>
            <person name="Salamov A.A."/>
            <person name="Satou Y."/>
            <person name="Sauka-Spengler T."/>
            <person name="Schmutz J."/>
            <person name="Shin-I T."/>
            <person name="Toyoda A."/>
            <person name="Bronner-Fraser M."/>
            <person name="Fujiyama A."/>
            <person name="Holland L.Z."/>
            <person name="Holland P.W.H."/>
            <person name="Satoh N."/>
            <person name="Rokhsar D.S."/>
        </authorList>
    </citation>
    <scope>NUCLEOTIDE SEQUENCE [LARGE SCALE GENOMIC DNA]</scope>
    <source>
        <strain evidence="12">S238N-H82</strain>
        <tissue evidence="12">Testes</tissue>
    </source>
</reference>
<dbReference type="GO" id="GO:0005634">
    <property type="term" value="C:nucleus"/>
    <property type="evidence" value="ECO:0007669"/>
    <property type="project" value="UniProtKB-SubCell"/>
</dbReference>